<dbReference type="Pfam" id="PF00583">
    <property type="entry name" value="Acetyltransf_1"/>
    <property type="match status" value="1"/>
</dbReference>
<dbReference type="Gene3D" id="3.40.630.30">
    <property type="match status" value="1"/>
</dbReference>
<dbReference type="GO" id="GO:0016747">
    <property type="term" value="F:acyltransferase activity, transferring groups other than amino-acyl groups"/>
    <property type="evidence" value="ECO:0007669"/>
    <property type="project" value="InterPro"/>
</dbReference>
<protein>
    <submittedName>
        <fullName evidence="1">GCN5-like N-acetyltransferase</fullName>
    </submittedName>
</protein>
<dbReference type="InterPro" id="IPR000182">
    <property type="entry name" value="GNAT_dom"/>
</dbReference>
<sequence length="128" mass="14506">MSDADWRSRLEKASPSLDLPLVAEREGKPVGLAWGKVFPGEKDRAYLFQMWVAAEFRGQGIGRRLLQYVLSWAADLRVEWVELTVMIGNAPATRLYHDLGFRPEGDLEPLREGSDQRVQRLCLPLGNP</sequence>
<dbReference type="CDD" id="cd04301">
    <property type="entry name" value="NAT_SF"/>
    <property type="match status" value="1"/>
</dbReference>
<keyword evidence="2" id="KW-1185">Reference proteome</keyword>
<dbReference type="RefSeq" id="WP_169751093.1">
    <property type="nucleotide sequence ID" value="NZ_CP012154.1"/>
</dbReference>
<evidence type="ECO:0000313" key="1">
    <source>
        <dbReference type="EMBL" id="AKS41149.1"/>
    </source>
</evidence>
<name>A0A0K0XTW0_9GAMM</name>
<dbReference type="STRING" id="1579979.WM2015_768"/>
<dbReference type="Proteomes" id="UP000066624">
    <property type="component" value="Chromosome"/>
</dbReference>
<evidence type="ECO:0000313" key="2">
    <source>
        <dbReference type="Proteomes" id="UP000066624"/>
    </source>
</evidence>
<dbReference type="KEGG" id="wma:WM2015_768"/>
<accession>A0A0K0XTW0</accession>
<proteinExistence type="predicted"/>
<dbReference type="PANTHER" id="PTHR43072">
    <property type="entry name" value="N-ACETYLTRANSFERASE"/>
    <property type="match status" value="1"/>
</dbReference>
<dbReference type="SUPFAM" id="SSF55729">
    <property type="entry name" value="Acyl-CoA N-acyltransferases (Nat)"/>
    <property type="match status" value="1"/>
</dbReference>
<keyword evidence="1" id="KW-0808">Transferase</keyword>
<dbReference type="PROSITE" id="PS51186">
    <property type="entry name" value="GNAT"/>
    <property type="match status" value="1"/>
</dbReference>
<organism evidence="1 2">
    <name type="scientific">Wenzhouxiangella marina</name>
    <dbReference type="NCBI Taxonomy" id="1579979"/>
    <lineage>
        <taxon>Bacteria</taxon>
        <taxon>Pseudomonadati</taxon>
        <taxon>Pseudomonadota</taxon>
        <taxon>Gammaproteobacteria</taxon>
        <taxon>Chromatiales</taxon>
        <taxon>Wenzhouxiangellaceae</taxon>
        <taxon>Wenzhouxiangella</taxon>
    </lineage>
</organism>
<dbReference type="AlphaFoldDB" id="A0A0K0XTW0"/>
<dbReference type="EMBL" id="CP012154">
    <property type="protein sequence ID" value="AKS41149.1"/>
    <property type="molecule type" value="Genomic_DNA"/>
</dbReference>
<reference evidence="1 2" key="1">
    <citation type="submission" date="2015-07" db="EMBL/GenBank/DDBJ databases">
        <authorList>
            <person name="Noorani M."/>
        </authorList>
    </citation>
    <scope>NUCLEOTIDE SEQUENCE [LARGE SCALE GENOMIC DNA]</scope>
    <source>
        <strain evidence="1 2">KCTC 42284</strain>
    </source>
</reference>
<gene>
    <name evidence="1" type="ORF">WM2015_768</name>
</gene>
<dbReference type="InterPro" id="IPR016181">
    <property type="entry name" value="Acyl_CoA_acyltransferase"/>
</dbReference>